<gene>
    <name evidence="2" type="ORF">E4K67_21125</name>
</gene>
<evidence type="ECO:0000313" key="2">
    <source>
        <dbReference type="EMBL" id="TGE36429.1"/>
    </source>
</evidence>
<feature type="transmembrane region" description="Helical" evidence="1">
    <location>
        <begin position="31"/>
        <end position="49"/>
    </location>
</feature>
<accession>A0A4Z0R1N6</accession>
<keyword evidence="1" id="KW-1133">Transmembrane helix</keyword>
<keyword evidence="1" id="KW-0472">Membrane</keyword>
<sequence>MTWVIVSLMVVFFNIPFGYWREYVTKLSLQWFLSVHIPVLLIVLLRSWLDLGWAWTTYPILIGSYFSGQYLGAIWHRIWKKSIRVTGCLFYDIARSRWIIIIFGK</sequence>
<comment type="caution">
    <text evidence="2">The sequence shown here is derived from an EMBL/GenBank/DDBJ whole genome shotgun (WGS) entry which is preliminary data.</text>
</comment>
<dbReference type="Proteomes" id="UP000298460">
    <property type="component" value="Unassembled WGS sequence"/>
</dbReference>
<proteinExistence type="predicted"/>
<organism evidence="2 3">
    <name type="scientific">Desulfosporosinus fructosivorans</name>
    <dbReference type="NCBI Taxonomy" id="2018669"/>
    <lineage>
        <taxon>Bacteria</taxon>
        <taxon>Bacillati</taxon>
        <taxon>Bacillota</taxon>
        <taxon>Clostridia</taxon>
        <taxon>Eubacteriales</taxon>
        <taxon>Desulfitobacteriaceae</taxon>
        <taxon>Desulfosporosinus</taxon>
    </lineage>
</organism>
<dbReference type="EMBL" id="SPQQ01000008">
    <property type="protein sequence ID" value="TGE36429.1"/>
    <property type="molecule type" value="Genomic_DNA"/>
</dbReference>
<evidence type="ECO:0000313" key="3">
    <source>
        <dbReference type="Proteomes" id="UP000298460"/>
    </source>
</evidence>
<reference evidence="2 3" key="1">
    <citation type="submission" date="2019-03" db="EMBL/GenBank/DDBJ databases">
        <title>Draft Genome Sequence of Desulfosporosinus fructosivorans Strain 63.6F, Isolated from Marine Sediment in the Baltic Sea.</title>
        <authorList>
            <person name="Hausmann B."/>
            <person name="Vandieken V."/>
            <person name="Pjevac P."/>
            <person name="Schreck K."/>
            <person name="Herbold C.W."/>
            <person name="Loy A."/>
        </authorList>
    </citation>
    <scope>NUCLEOTIDE SEQUENCE [LARGE SCALE GENOMIC DNA]</scope>
    <source>
        <strain evidence="2 3">63.6F</strain>
    </source>
</reference>
<keyword evidence="3" id="KW-1185">Reference proteome</keyword>
<dbReference type="AlphaFoldDB" id="A0A4Z0R1N6"/>
<evidence type="ECO:0000256" key="1">
    <source>
        <dbReference type="SAM" id="Phobius"/>
    </source>
</evidence>
<feature type="transmembrane region" description="Helical" evidence="1">
    <location>
        <begin position="55"/>
        <end position="75"/>
    </location>
</feature>
<feature type="transmembrane region" description="Helical" evidence="1">
    <location>
        <begin position="6"/>
        <end position="24"/>
    </location>
</feature>
<name>A0A4Z0R1N6_9FIRM</name>
<keyword evidence="1" id="KW-0812">Transmembrane</keyword>
<protein>
    <submittedName>
        <fullName evidence="2">Uncharacterized protein</fullName>
    </submittedName>
</protein>